<dbReference type="PANTHER" id="PTHR42705:SF2">
    <property type="entry name" value="BIFUNCTIONAL NON-HOMOLOGOUS END JOINING PROTEIN LIGD"/>
    <property type="match status" value="1"/>
</dbReference>
<dbReference type="NCBIfam" id="TIGR02778">
    <property type="entry name" value="ligD_pol"/>
    <property type="match status" value="1"/>
</dbReference>
<sequence length="585" mass="67713">MRPMLLTPTSDLPSGNEWLYEIKYDGFRAIMEASEEGIKLWSRNGKDLSARFPEIAEIRPPKESLPFTLDGEIVILKTPYQADFEALQIRGRMRKREKIMAASKERPASFIAFDSLDNPSLPLTKRKERLKKQLNKINHTHIQAVEVFEKKDKAEAVAELHLAEGIVAKMKKSPYRSGERGQQWLKWKQWRTISGFLQTFNSSNGYYEAGYLDGQDPRPLGKFKHGLSEEESETLRAFFKEHGTKKKDSWHLEAGTCVDIHCLSAEQGELREPMFHQFRFDLTPEECTGEKLQWDLSLFPEAFESSHIDKFLWPGVTKQEFLIYIRHMAPYLLPFIQEKKLTLIRYPDGIHEESFYQKHSPDHAPDFLKMWMEDGNPYIICDHLLSLLWLANQGALEYHVPFEKAGGEKPDEIVLDLDPMDKEHFKKAITAAQLLKPMLDELDVISFIKTSGNKGMQIHIPIQEGDLNYEETRKITETLATLLVNEEPELFTTERLKKNRGDRLYIDYVQHAEGKTIIAPYSPRATEKATIATPLFWEEVVEGLDPASFTIHSVPIRLKENGCPFSRYEEARAHQPIRRLKRLLE</sequence>
<dbReference type="AlphaFoldDB" id="A0A059NX77"/>
<dbReference type="InterPro" id="IPR052171">
    <property type="entry name" value="NHEJ_LigD"/>
</dbReference>
<comment type="caution">
    <text evidence="5">The sequence shown here is derived from an EMBL/GenBank/DDBJ whole genome shotgun (WGS) entry which is preliminary data.</text>
</comment>
<dbReference type="InterPro" id="IPR014143">
    <property type="entry name" value="NHEJ_ligase_prk"/>
</dbReference>
<name>A0A059NX77_9BACI</name>
<dbReference type="InterPro" id="IPR012310">
    <property type="entry name" value="DNA_ligase_ATP-dep_cent"/>
</dbReference>
<comment type="similarity">
    <text evidence="1">In the C-terminal section; belongs to the ATP-dependent DNA ligase family.</text>
</comment>
<feature type="domain" description="DNA ligase D polymerase" evidence="4">
    <location>
        <begin position="317"/>
        <end position="565"/>
    </location>
</feature>
<evidence type="ECO:0000313" key="6">
    <source>
        <dbReference type="Proteomes" id="UP000028868"/>
    </source>
</evidence>
<evidence type="ECO:0000256" key="2">
    <source>
        <dbReference type="ARBA" id="ARBA00049990"/>
    </source>
</evidence>
<organism evidence="5 6">
    <name type="scientific">Halobacillus karajensis</name>
    <dbReference type="NCBI Taxonomy" id="195088"/>
    <lineage>
        <taxon>Bacteria</taxon>
        <taxon>Bacillati</taxon>
        <taxon>Bacillota</taxon>
        <taxon>Bacilli</taxon>
        <taxon>Bacillales</taxon>
        <taxon>Bacillaceae</taxon>
        <taxon>Halobacillus</taxon>
    </lineage>
</organism>
<evidence type="ECO:0000259" key="4">
    <source>
        <dbReference type="Pfam" id="PF21686"/>
    </source>
</evidence>
<dbReference type="SUPFAM" id="SSF56091">
    <property type="entry name" value="DNA ligase/mRNA capping enzyme, catalytic domain"/>
    <property type="match status" value="1"/>
</dbReference>
<reference evidence="5 6" key="2">
    <citation type="submission" date="2014-05" db="EMBL/GenBank/DDBJ databases">
        <title>Draft genome sequence of Halobacillus karajensis HK-03.</title>
        <authorList>
            <person name="Khelaifia S."/>
            <person name="Croce O."/>
            <person name="Lagier J.C."/>
            <person name="Raoult D."/>
        </authorList>
    </citation>
    <scope>NUCLEOTIDE SEQUENCE [LARGE SCALE GENOMIC DNA]</scope>
    <source>
        <strain evidence="5 6">HD-03</strain>
    </source>
</reference>
<dbReference type="InterPro" id="IPR014145">
    <property type="entry name" value="LigD_pol_dom"/>
</dbReference>
<dbReference type="GO" id="GO:0006281">
    <property type="term" value="P:DNA repair"/>
    <property type="evidence" value="ECO:0007669"/>
    <property type="project" value="InterPro"/>
</dbReference>
<gene>
    <name evidence="5" type="primary">ykoU</name>
    <name evidence="5" type="ORF">BN983_01543</name>
</gene>
<dbReference type="EMBL" id="CCDI010000001">
    <property type="protein sequence ID" value="CDQ23318.1"/>
    <property type="molecule type" value="Genomic_DNA"/>
</dbReference>
<dbReference type="PROSITE" id="PS00697">
    <property type="entry name" value="DNA_LIGASE_A1"/>
    <property type="match status" value="1"/>
</dbReference>
<evidence type="ECO:0000256" key="1">
    <source>
        <dbReference type="ARBA" id="ARBA00049981"/>
    </source>
</evidence>
<keyword evidence="5" id="KW-0436">Ligase</keyword>
<dbReference type="Gene3D" id="3.30.470.30">
    <property type="entry name" value="DNA ligase/mRNA capping enzyme"/>
    <property type="match status" value="1"/>
</dbReference>
<dbReference type="NCBIfam" id="TIGR02776">
    <property type="entry name" value="NHEJ_ligase_prk"/>
    <property type="match status" value="1"/>
</dbReference>
<evidence type="ECO:0000259" key="3">
    <source>
        <dbReference type="Pfam" id="PF01068"/>
    </source>
</evidence>
<feature type="domain" description="ATP-dependent DNA ligase family profile" evidence="3">
    <location>
        <begin position="15"/>
        <end position="188"/>
    </location>
</feature>
<dbReference type="Pfam" id="PF21686">
    <property type="entry name" value="LigD_Prim-Pol"/>
    <property type="match status" value="1"/>
</dbReference>
<dbReference type="GO" id="GO:0006310">
    <property type="term" value="P:DNA recombination"/>
    <property type="evidence" value="ECO:0007669"/>
    <property type="project" value="InterPro"/>
</dbReference>
<dbReference type="PANTHER" id="PTHR42705">
    <property type="entry name" value="BIFUNCTIONAL NON-HOMOLOGOUS END JOINING PROTEIN LIGD"/>
    <property type="match status" value="1"/>
</dbReference>
<dbReference type="InterPro" id="IPR016059">
    <property type="entry name" value="DNA_ligase_ATP-dep_CS"/>
</dbReference>
<comment type="similarity">
    <text evidence="2">In the N-terminal section; belongs to the LigD polymerase family.</text>
</comment>
<dbReference type="RefSeq" id="WP_035507018.1">
    <property type="nucleotide sequence ID" value="NZ_CCDH010000001.1"/>
</dbReference>
<evidence type="ECO:0000313" key="5">
    <source>
        <dbReference type="EMBL" id="CDQ23318.1"/>
    </source>
</evidence>
<proteinExistence type="inferred from homology"/>
<reference evidence="6" key="1">
    <citation type="submission" date="2014-03" db="EMBL/GenBank/DDBJ databases">
        <authorList>
            <person name="Urmite Genomes U."/>
        </authorList>
    </citation>
    <scope>NUCLEOTIDE SEQUENCE [LARGE SCALE GENOMIC DNA]</scope>
    <source>
        <strain evidence="6">HD-03</strain>
    </source>
</reference>
<protein>
    <submittedName>
        <fullName evidence="5">ATP-dependent DNA ligase YkoU</fullName>
    </submittedName>
</protein>
<accession>A0A059NX77</accession>
<dbReference type="CDD" id="cd07906">
    <property type="entry name" value="Adenylation_DNA_ligase_LigD_LigC"/>
    <property type="match status" value="1"/>
</dbReference>
<keyword evidence="6" id="KW-1185">Reference proteome</keyword>
<dbReference type="GO" id="GO:0005524">
    <property type="term" value="F:ATP binding"/>
    <property type="evidence" value="ECO:0007669"/>
    <property type="project" value="InterPro"/>
</dbReference>
<dbReference type="Gene3D" id="3.90.920.10">
    <property type="entry name" value="DNA primase, PRIM domain"/>
    <property type="match status" value="1"/>
</dbReference>
<dbReference type="Pfam" id="PF01068">
    <property type="entry name" value="DNA_ligase_A_M"/>
    <property type="match status" value="1"/>
</dbReference>
<dbReference type="GO" id="GO:0003910">
    <property type="term" value="F:DNA ligase (ATP) activity"/>
    <property type="evidence" value="ECO:0007669"/>
    <property type="project" value="InterPro"/>
</dbReference>
<dbReference type="Proteomes" id="UP000028868">
    <property type="component" value="Unassembled WGS sequence"/>
</dbReference>